<sequence>MSSPIGSHAGENKGLGVSNYSLGEWVGWVQSVGDESTAGRDTERKQEGYTERAMVRVIINADANKSGSQ</sequence>
<name>A0AAD6A7F5_9TELE</name>
<organism evidence="1 2">
    <name type="scientific">Pogonophryne albipinna</name>
    <dbReference type="NCBI Taxonomy" id="1090488"/>
    <lineage>
        <taxon>Eukaryota</taxon>
        <taxon>Metazoa</taxon>
        <taxon>Chordata</taxon>
        <taxon>Craniata</taxon>
        <taxon>Vertebrata</taxon>
        <taxon>Euteleostomi</taxon>
        <taxon>Actinopterygii</taxon>
        <taxon>Neopterygii</taxon>
        <taxon>Teleostei</taxon>
        <taxon>Neoteleostei</taxon>
        <taxon>Acanthomorphata</taxon>
        <taxon>Eupercaria</taxon>
        <taxon>Perciformes</taxon>
        <taxon>Notothenioidei</taxon>
        <taxon>Pogonophryne</taxon>
    </lineage>
</organism>
<dbReference type="EMBL" id="JAPTMU010000258">
    <property type="protein sequence ID" value="KAJ4919746.1"/>
    <property type="molecule type" value="Genomic_DNA"/>
</dbReference>
<evidence type="ECO:0000313" key="2">
    <source>
        <dbReference type="Proteomes" id="UP001219934"/>
    </source>
</evidence>
<proteinExistence type="predicted"/>
<gene>
    <name evidence="1" type="ORF">JOQ06_022655</name>
</gene>
<evidence type="ECO:0000313" key="1">
    <source>
        <dbReference type="EMBL" id="KAJ4919746.1"/>
    </source>
</evidence>
<reference evidence="1" key="1">
    <citation type="submission" date="2022-11" db="EMBL/GenBank/DDBJ databases">
        <title>Chromosome-level genome of Pogonophryne albipinna.</title>
        <authorList>
            <person name="Jo E."/>
        </authorList>
    </citation>
    <scope>NUCLEOTIDE SEQUENCE</scope>
    <source>
        <strain evidence="1">SGF0006</strain>
        <tissue evidence="1">Muscle</tissue>
    </source>
</reference>
<dbReference type="AlphaFoldDB" id="A0AAD6A7F5"/>
<comment type="caution">
    <text evidence="1">The sequence shown here is derived from an EMBL/GenBank/DDBJ whole genome shotgun (WGS) entry which is preliminary data.</text>
</comment>
<dbReference type="Proteomes" id="UP001219934">
    <property type="component" value="Unassembled WGS sequence"/>
</dbReference>
<accession>A0AAD6A7F5</accession>
<keyword evidence="2" id="KW-1185">Reference proteome</keyword>
<feature type="non-terminal residue" evidence="1">
    <location>
        <position position="1"/>
    </location>
</feature>
<protein>
    <submittedName>
        <fullName evidence="1">Uncharacterized protein</fullName>
    </submittedName>
</protein>